<reference evidence="2 3" key="1">
    <citation type="submission" date="2020-08" db="EMBL/GenBank/DDBJ databases">
        <title>Genome public.</title>
        <authorList>
            <person name="Liu C."/>
            <person name="Sun Q."/>
        </authorList>
    </citation>
    <scope>NUCLEOTIDE SEQUENCE [LARGE SCALE GENOMIC DNA]</scope>
    <source>
        <strain evidence="2 3">NSJ-27</strain>
    </source>
</reference>
<dbReference type="InterPro" id="IPR055760">
    <property type="entry name" value="DUF7336"/>
</dbReference>
<evidence type="ECO:0000313" key="2">
    <source>
        <dbReference type="EMBL" id="MBC5787510.1"/>
    </source>
</evidence>
<comment type="caution">
    <text evidence="2">The sequence shown here is derived from an EMBL/GenBank/DDBJ whole genome shotgun (WGS) entry which is preliminary data.</text>
</comment>
<gene>
    <name evidence="2" type="ORF">H8Z77_05665</name>
</gene>
<dbReference type="Proteomes" id="UP000649151">
    <property type="component" value="Unassembled WGS sequence"/>
</dbReference>
<dbReference type="RefSeq" id="WP_186996436.1">
    <property type="nucleotide sequence ID" value="NZ_JACOQK010000001.1"/>
</dbReference>
<keyword evidence="3" id="KW-1185">Reference proteome</keyword>
<proteinExistence type="predicted"/>
<sequence length="73" mass="8964">MKSIFELTHFYEDEDGYDIVTDIAVYSTREKAEQALEKFKKHPKFIDHPDDFNIDEYRLDEDNWTEGFFTYEW</sequence>
<dbReference type="Pfam" id="PF24024">
    <property type="entry name" value="DUF7336"/>
    <property type="match status" value="1"/>
</dbReference>
<organism evidence="2 3">
    <name type="scientific">Clostridium facile</name>
    <dbReference type="NCBI Taxonomy" id="2763035"/>
    <lineage>
        <taxon>Bacteria</taxon>
        <taxon>Bacillati</taxon>
        <taxon>Bacillota</taxon>
        <taxon>Clostridia</taxon>
        <taxon>Eubacteriales</taxon>
        <taxon>Clostridiaceae</taxon>
        <taxon>Clostridium</taxon>
    </lineage>
</organism>
<dbReference type="EMBL" id="JACOQK010000001">
    <property type="protein sequence ID" value="MBC5787510.1"/>
    <property type="molecule type" value="Genomic_DNA"/>
</dbReference>
<feature type="domain" description="DUF7336" evidence="1">
    <location>
        <begin position="7"/>
        <end position="68"/>
    </location>
</feature>
<accession>A0ABR7IQT6</accession>
<evidence type="ECO:0000259" key="1">
    <source>
        <dbReference type="Pfam" id="PF24024"/>
    </source>
</evidence>
<name>A0ABR7IQT6_9CLOT</name>
<evidence type="ECO:0000313" key="3">
    <source>
        <dbReference type="Proteomes" id="UP000649151"/>
    </source>
</evidence>
<protein>
    <recommendedName>
        <fullName evidence="1">DUF7336 domain-containing protein</fullName>
    </recommendedName>
</protein>